<protein>
    <submittedName>
        <fullName evidence="2">Uncharacterized protein</fullName>
    </submittedName>
</protein>
<feature type="region of interest" description="Disordered" evidence="1">
    <location>
        <begin position="41"/>
        <end position="67"/>
    </location>
</feature>
<dbReference type="RefSeq" id="WP_184529700.1">
    <property type="nucleotide sequence ID" value="NZ_JACHGK010000024.1"/>
</dbReference>
<reference evidence="2 3" key="1">
    <citation type="submission" date="2020-08" db="EMBL/GenBank/DDBJ databases">
        <title>Genomic Encyclopedia of Type Strains, Phase IV (KMG-IV): sequencing the most valuable type-strain genomes for metagenomic binning, comparative biology and taxonomic classification.</title>
        <authorList>
            <person name="Goeker M."/>
        </authorList>
    </citation>
    <scope>NUCLEOTIDE SEQUENCE [LARGE SCALE GENOMIC DNA]</scope>
    <source>
        <strain evidence="2 3">DSM 5391</strain>
    </source>
</reference>
<gene>
    <name evidence="2" type="ORF">HNR53_004280</name>
</gene>
<evidence type="ECO:0000313" key="2">
    <source>
        <dbReference type="EMBL" id="MBB6447594.1"/>
    </source>
</evidence>
<dbReference type="Proteomes" id="UP000531594">
    <property type="component" value="Unassembled WGS sequence"/>
</dbReference>
<accession>A0A7X0HVG1</accession>
<feature type="compositionally biased region" description="Polar residues" evidence="1">
    <location>
        <begin position="41"/>
        <end position="51"/>
    </location>
</feature>
<evidence type="ECO:0000313" key="3">
    <source>
        <dbReference type="Proteomes" id="UP000531594"/>
    </source>
</evidence>
<keyword evidence="3" id="KW-1185">Reference proteome</keyword>
<name>A0A7X0HVG1_9BACI</name>
<sequence length="67" mass="7527">MTIYKNPIPHDRVFAIPSFKKTTGSMPHLSIKIKLNHKHQLTSPNHANNQSHLEKSGNVSRMIGSIP</sequence>
<proteinExistence type="predicted"/>
<dbReference type="AlphaFoldDB" id="A0A7X0HVG1"/>
<dbReference type="EMBL" id="JACHGK010000024">
    <property type="protein sequence ID" value="MBB6447594.1"/>
    <property type="molecule type" value="Genomic_DNA"/>
</dbReference>
<comment type="caution">
    <text evidence="2">The sequence shown here is derived from an EMBL/GenBank/DDBJ whole genome shotgun (WGS) entry which is preliminary data.</text>
</comment>
<organism evidence="2 3">
    <name type="scientific">Bacillus benzoevorans</name>
    <dbReference type="NCBI Taxonomy" id="1456"/>
    <lineage>
        <taxon>Bacteria</taxon>
        <taxon>Bacillati</taxon>
        <taxon>Bacillota</taxon>
        <taxon>Bacilli</taxon>
        <taxon>Bacillales</taxon>
        <taxon>Bacillaceae</taxon>
        <taxon>Bacillus</taxon>
    </lineage>
</organism>
<evidence type="ECO:0000256" key="1">
    <source>
        <dbReference type="SAM" id="MobiDB-lite"/>
    </source>
</evidence>